<feature type="domain" description="Sushi" evidence="13">
    <location>
        <begin position="910"/>
        <end position="966"/>
    </location>
</feature>
<feature type="disulfide bond" evidence="9">
    <location>
        <begin position="2133"/>
        <end position="2142"/>
    </location>
</feature>
<feature type="domain" description="DSL" evidence="14">
    <location>
        <begin position="2100"/>
        <end position="2142"/>
    </location>
</feature>
<dbReference type="PRINTS" id="PR00258">
    <property type="entry name" value="SPERACTRCPTR"/>
</dbReference>
<dbReference type="InterPro" id="IPR049883">
    <property type="entry name" value="NOTCH1_EGF-like"/>
</dbReference>
<evidence type="ECO:0000256" key="8">
    <source>
        <dbReference type="PROSITE-ProRule" id="PRU00302"/>
    </source>
</evidence>
<dbReference type="SMART" id="SM00032">
    <property type="entry name" value="CCP"/>
    <property type="match status" value="8"/>
</dbReference>
<feature type="domain" description="EGF-like" evidence="11">
    <location>
        <begin position="2779"/>
        <end position="2822"/>
    </location>
</feature>
<dbReference type="PROSITE" id="PS00420">
    <property type="entry name" value="SRCR_1"/>
    <property type="match status" value="3"/>
</dbReference>
<dbReference type="PROSITE" id="PS51051">
    <property type="entry name" value="DSL"/>
    <property type="match status" value="1"/>
</dbReference>
<organism evidence="16 17">
    <name type="scientific">Mya arenaria</name>
    <name type="common">Soft-shell clam</name>
    <dbReference type="NCBI Taxonomy" id="6604"/>
    <lineage>
        <taxon>Eukaryota</taxon>
        <taxon>Metazoa</taxon>
        <taxon>Spiralia</taxon>
        <taxon>Lophotrochozoa</taxon>
        <taxon>Mollusca</taxon>
        <taxon>Bivalvia</taxon>
        <taxon>Autobranchia</taxon>
        <taxon>Heteroconchia</taxon>
        <taxon>Euheterodonta</taxon>
        <taxon>Imparidentia</taxon>
        <taxon>Neoheterodontei</taxon>
        <taxon>Myida</taxon>
        <taxon>Myoidea</taxon>
        <taxon>Myidae</taxon>
        <taxon>Mya</taxon>
    </lineage>
</organism>
<keyword evidence="10" id="KW-0812">Transmembrane</keyword>
<feature type="domain" description="EGF-like" evidence="11">
    <location>
        <begin position="2950"/>
        <end position="2987"/>
    </location>
</feature>
<dbReference type="EMBL" id="CP111023">
    <property type="protein sequence ID" value="WAR21595.1"/>
    <property type="molecule type" value="Genomic_DNA"/>
</dbReference>
<evidence type="ECO:0000256" key="3">
    <source>
        <dbReference type="ARBA" id="ARBA00022729"/>
    </source>
</evidence>
<feature type="domain" description="Sushi" evidence="13">
    <location>
        <begin position="1123"/>
        <end position="1179"/>
    </location>
</feature>
<feature type="disulfide bond" evidence="7">
    <location>
        <begin position="32"/>
        <end position="42"/>
    </location>
</feature>
<dbReference type="PRINTS" id="PR00011">
    <property type="entry name" value="EGFLAMININ"/>
</dbReference>
<dbReference type="InterPro" id="IPR001774">
    <property type="entry name" value="DSL"/>
</dbReference>
<dbReference type="SUPFAM" id="SSF57535">
    <property type="entry name" value="Complement control module/SCR domain"/>
    <property type="match status" value="6"/>
</dbReference>
<dbReference type="SMART" id="SM00216">
    <property type="entry name" value="VWD"/>
    <property type="match status" value="1"/>
</dbReference>
<feature type="domain" description="SRCR" evidence="12">
    <location>
        <begin position="222"/>
        <end position="329"/>
    </location>
</feature>
<dbReference type="InterPro" id="IPR000742">
    <property type="entry name" value="EGF"/>
</dbReference>
<feature type="domain" description="EGF-like" evidence="11">
    <location>
        <begin position="2656"/>
        <end position="2693"/>
    </location>
</feature>
<dbReference type="Gene3D" id="3.10.250.10">
    <property type="entry name" value="SRCR-like domain"/>
    <property type="match status" value="7"/>
</dbReference>
<keyword evidence="1" id="KW-0217">Developmental protein</keyword>
<feature type="domain" description="EGF-like" evidence="11">
    <location>
        <begin position="2568"/>
        <end position="2610"/>
    </location>
</feature>
<feature type="disulfide bond" evidence="7">
    <location>
        <begin position="403"/>
        <end position="413"/>
    </location>
</feature>
<feature type="domain" description="EGF-like" evidence="11">
    <location>
        <begin position="2063"/>
        <end position="2100"/>
    </location>
</feature>
<evidence type="ECO:0000256" key="7">
    <source>
        <dbReference type="PROSITE-ProRule" id="PRU00196"/>
    </source>
</evidence>
<dbReference type="InterPro" id="IPR001846">
    <property type="entry name" value="VWF_type-D"/>
</dbReference>
<proteinExistence type="predicted"/>
<dbReference type="PROSITE" id="PS50923">
    <property type="entry name" value="SUSHI"/>
    <property type="match status" value="6"/>
</dbReference>
<keyword evidence="4" id="KW-0677">Repeat</keyword>
<evidence type="ECO:0000256" key="6">
    <source>
        <dbReference type="PROSITE-ProRule" id="PRU00076"/>
    </source>
</evidence>
<dbReference type="CDD" id="cd00033">
    <property type="entry name" value="CCP"/>
    <property type="match status" value="5"/>
</dbReference>
<accession>A0ABY7FHE2</accession>
<dbReference type="CDD" id="cd00054">
    <property type="entry name" value="EGF_CA"/>
    <property type="match status" value="8"/>
</dbReference>
<dbReference type="InterPro" id="IPR035976">
    <property type="entry name" value="Sushi/SCR/CCP_sf"/>
</dbReference>
<dbReference type="Gene3D" id="2.10.70.10">
    <property type="entry name" value="Complement Module, domain 1"/>
    <property type="match status" value="6"/>
</dbReference>
<feature type="domain" description="Sushi" evidence="13">
    <location>
        <begin position="854"/>
        <end position="909"/>
    </location>
</feature>
<feature type="disulfide bond" evidence="6">
    <location>
        <begin position="3219"/>
        <end position="3236"/>
    </location>
</feature>
<dbReference type="InterPro" id="IPR001190">
    <property type="entry name" value="SRCR"/>
</dbReference>
<dbReference type="InterPro" id="IPR000152">
    <property type="entry name" value="EGF-type_Asp/Asn_hydroxyl_site"/>
</dbReference>
<feature type="disulfide bond" evidence="7">
    <location>
        <begin position="606"/>
        <end position="616"/>
    </location>
</feature>
<feature type="domain" description="SRCR" evidence="12">
    <location>
        <begin position="1"/>
        <end position="61"/>
    </location>
</feature>
<keyword evidence="5 7" id="KW-1015">Disulfide bond</keyword>
<reference evidence="16" key="1">
    <citation type="submission" date="2022-11" db="EMBL/GenBank/DDBJ databases">
        <title>Centuries of genome instability and evolution in soft-shell clam transmissible cancer (bioRxiv).</title>
        <authorList>
            <person name="Hart S.F.M."/>
            <person name="Yonemitsu M.A."/>
            <person name="Giersch R.M."/>
            <person name="Beal B.F."/>
            <person name="Arriagada G."/>
            <person name="Davis B.W."/>
            <person name="Ostrander E.A."/>
            <person name="Goff S.P."/>
            <person name="Metzger M.J."/>
        </authorList>
    </citation>
    <scope>NUCLEOTIDE SEQUENCE</scope>
    <source>
        <strain evidence="16">MELC-2E11</strain>
        <tissue evidence="16">Siphon/mantle</tissue>
    </source>
</reference>
<dbReference type="Pfam" id="PF07645">
    <property type="entry name" value="EGF_CA"/>
    <property type="match status" value="20"/>
</dbReference>
<feature type="non-terminal residue" evidence="16">
    <location>
        <position position="1"/>
    </location>
</feature>
<keyword evidence="10" id="KW-1133">Transmembrane helix</keyword>
<evidence type="ECO:0000256" key="5">
    <source>
        <dbReference type="ARBA" id="ARBA00023157"/>
    </source>
</evidence>
<dbReference type="Pfam" id="PF00530">
    <property type="entry name" value="SRCR"/>
    <property type="match status" value="4"/>
</dbReference>
<protein>
    <submittedName>
        <fullName evidence="16">FBN2-like protein</fullName>
    </submittedName>
</protein>
<dbReference type="PROSITE" id="PS51233">
    <property type="entry name" value="VWFD"/>
    <property type="match status" value="1"/>
</dbReference>
<gene>
    <name evidence="16" type="ORF">MAR_015569</name>
</gene>
<dbReference type="PROSITE" id="PS01187">
    <property type="entry name" value="EGF_CA"/>
    <property type="match status" value="11"/>
</dbReference>
<keyword evidence="10" id="KW-0472">Membrane</keyword>
<feature type="domain" description="SRCR" evidence="12">
    <location>
        <begin position="438"/>
        <end position="536"/>
    </location>
</feature>
<feature type="disulfide bond" evidence="9">
    <location>
        <begin position="2102"/>
        <end position="2111"/>
    </location>
</feature>
<dbReference type="SMART" id="SM00202">
    <property type="entry name" value="SR"/>
    <property type="match status" value="6"/>
</dbReference>
<evidence type="ECO:0000256" key="1">
    <source>
        <dbReference type="ARBA" id="ARBA00022473"/>
    </source>
</evidence>
<evidence type="ECO:0000313" key="16">
    <source>
        <dbReference type="EMBL" id="WAR21595.1"/>
    </source>
</evidence>
<feature type="domain" description="EGF-like" evidence="11">
    <location>
        <begin position="3251"/>
        <end position="3290"/>
    </location>
</feature>
<dbReference type="InterPro" id="IPR018097">
    <property type="entry name" value="EGF_Ca-bd_CS"/>
</dbReference>
<feature type="disulfide bond" evidence="7">
    <location>
        <begin position="769"/>
        <end position="779"/>
    </location>
</feature>
<dbReference type="SMART" id="SM00181">
    <property type="entry name" value="EGF"/>
    <property type="match status" value="34"/>
</dbReference>
<feature type="transmembrane region" description="Helical" evidence="10">
    <location>
        <begin position="3527"/>
        <end position="3554"/>
    </location>
</feature>
<feature type="domain" description="SRCR" evidence="12">
    <location>
        <begin position="700"/>
        <end position="798"/>
    </location>
</feature>
<feature type="domain" description="EGF-like" evidence="11">
    <location>
        <begin position="1935"/>
        <end position="1970"/>
    </location>
</feature>
<feature type="domain" description="VWFD" evidence="15">
    <location>
        <begin position="1482"/>
        <end position="1683"/>
    </location>
</feature>
<feature type="domain" description="Sushi" evidence="13">
    <location>
        <begin position="967"/>
        <end position="1022"/>
    </location>
</feature>
<dbReference type="InterPro" id="IPR000436">
    <property type="entry name" value="Sushi_SCR_CCP_dom"/>
</dbReference>
<dbReference type="Gene3D" id="2.10.25.10">
    <property type="entry name" value="Laminin"/>
    <property type="match status" value="19"/>
</dbReference>
<evidence type="ECO:0000259" key="11">
    <source>
        <dbReference type="PROSITE" id="PS50026"/>
    </source>
</evidence>
<dbReference type="Proteomes" id="UP001164746">
    <property type="component" value="Chromosome 12"/>
</dbReference>
<evidence type="ECO:0000259" key="13">
    <source>
        <dbReference type="PROSITE" id="PS50923"/>
    </source>
</evidence>
<evidence type="ECO:0000259" key="15">
    <source>
        <dbReference type="PROSITE" id="PS51233"/>
    </source>
</evidence>
<dbReference type="Pfam" id="PF00084">
    <property type="entry name" value="Sushi"/>
    <property type="match status" value="5"/>
</dbReference>
<evidence type="ECO:0000256" key="4">
    <source>
        <dbReference type="ARBA" id="ARBA00022737"/>
    </source>
</evidence>
<dbReference type="PROSITE" id="PS50287">
    <property type="entry name" value="SRCR_2"/>
    <property type="match status" value="7"/>
</dbReference>
<feature type="disulfide bond" evidence="7">
    <location>
        <begin position="186"/>
        <end position="196"/>
    </location>
</feature>
<feature type="domain" description="EGF-like" evidence="11">
    <location>
        <begin position="2188"/>
        <end position="2227"/>
    </location>
</feature>
<name>A0ABY7FHE2_MYAAR</name>
<feature type="domain" description="SRCR" evidence="12">
    <location>
        <begin position="124"/>
        <end position="213"/>
    </location>
</feature>
<dbReference type="InterPro" id="IPR001881">
    <property type="entry name" value="EGF-like_Ca-bd_dom"/>
</dbReference>
<dbReference type="PROSITE" id="PS00022">
    <property type="entry name" value="EGF_1"/>
    <property type="match status" value="3"/>
</dbReference>
<dbReference type="SUPFAM" id="SSF57196">
    <property type="entry name" value="EGF/Laminin"/>
    <property type="match status" value="5"/>
</dbReference>
<feature type="domain" description="SRCR" evidence="12">
    <location>
        <begin position="536"/>
        <end position="635"/>
    </location>
</feature>
<dbReference type="InterPro" id="IPR009030">
    <property type="entry name" value="Growth_fac_rcpt_cys_sf"/>
</dbReference>
<comment type="caution">
    <text evidence="7">Lacks conserved residue(s) required for the propagation of feature annotation.</text>
</comment>
<keyword evidence="8" id="KW-0768">Sushi</keyword>
<dbReference type="SUPFAM" id="SSF56487">
    <property type="entry name" value="SRCR-like"/>
    <property type="match status" value="7"/>
</dbReference>
<feature type="domain" description="SRCR" evidence="12">
    <location>
        <begin position="337"/>
        <end position="427"/>
    </location>
</feature>
<evidence type="ECO:0000256" key="2">
    <source>
        <dbReference type="ARBA" id="ARBA00022536"/>
    </source>
</evidence>
<feature type="domain" description="Sushi" evidence="13">
    <location>
        <begin position="798"/>
        <end position="853"/>
    </location>
</feature>
<evidence type="ECO:0000259" key="14">
    <source>
        <dbReference type="PROSITE" id="PS51051"/>
    </source>
</evidence>
<feature type="non-terminal residue" evidence="16">
    <location>
        <position position="3596"/>
    </location>
</feature>
<feature type="domain" description="EGF-like" evidence="11">
    <location>
        <begin position="3121"/>
        <end position="3162"/>
    </location>
</feature>
<dbReference type="PROSITE" id="PS01186">
    <property type="entry name" value="EGF_2"/>
    <property type="match status" value="16"/>
</dbReference>
<dbReference type="Gene3D" id="2.90.20.10">
    <property type="entry name" value="Plasmodium vivax P25 domain"/>
    <property type="match status" value="1"/>
</dbReference>
<feature type="domain" description="Sushi" evidence="13">
    <location>
        <begin position="1066"/>
        <end position="1122"/>
    </location>
</feature>
<evidence type="ECO:0000256" key="10">
    <source>
        <dbReference type="SAM" id="Phobius"/>
    </source>
</evidence>
<dbReference type="PROSITE" id="PS00010">
    <property type="entry name" value="ASX_HYDROXYL"/>
    <property type="match status" value="14"/>
</dbReference>
<feature type="disulfide bond" evidence="7">
    <location>
        <begin position="290"/>
        <end position="300"/>
    </location>
</feature>
<dbReference type="PANTHER" id="PTHR24039">
    <property type="entry name" value="FIBRILLIN-RELATED"/>
    <property type="match status" value="1"/>
</dbReference>
<feature type="disulfide bond" evidence="6">
    <location>
        <begin position="1939"/>
        <end position="1949"/>
    </location>
</feature>
<evidence type="ECO:0000313" key="17">
    <source>
        <dbReference type="Proteomes" id="UP001164746"/>
    </source>
</evidence>
<evidence type="ECO:0000256" key="9">
    <source>
        <dbReference type="PROSITE-ProRule" id="PRU00377"/>
    </source>
</evidence>
<dbReference type="SUPFAM" id="SSF57184">
    <property type="entry name" value="Growth factor receptor domain"/>
    <property type="match status" value="8"/>
</dbReference>
<dbReference type="Gene3D" id="2.170.300.10">
    <property type="entry name" value="Tie2 ligand-binding domain superfamily"/>
    <property type="match status" value="1"/>
</dbReference>
<sequence>AGYPLICRALQVIRDGRYGQGQGPIFYDRLGCSGTELSIDDCYSITGEQCLHNQDVAIVCSACPSSEDFYFGEFQNISVVNNVQVYHGLCGNGTSEYEFAYTCATDGVWYPRNNSCRHLDITDIRFTDGLGLYDGIVEVLVGDTWGSTCDNEYTLARVVCNAIGATVRSYGPKYSTTPPFLDGLICERFDSGINSCSYNTFASCTYKNYVACEVRPLNITNIRLADGPGENAGKVELFVDGHWGKVCENSFDINDAKVLCSMLGARTTAYLLGNFYGNGSGPALLNYLGCRGTENTTNECSYGAPYYYRRYSWYTHDCYQSDSVSLICTGPNVLQDVRLVDGVGLYDGRIEVLYNGTWGTICRNNYRYQNSVVICRMLGASRQEETTRFGAGSGPIHFENLYCQGSETDLSQCTVDVEHTCSHSLDAEYRRPLNITGVRLADGTSKYDGRVELEENGVWGLVCPQYFDFNDGNTLCQCGPVNEYGTASYSENGTLATITCSYDHYTKDPIVECINGSWSKLGVCDFHGPPLNITSVRLVDGVNEYEGRVEIEVNGTYGTICDSLFDLNDAETICRTINSSWGSIYFFTRSKYGEGAGPIYIQRLFCDSTSNLLEHCIYHSLGVCDHSRDVGIVCSECAQPSVSRWGIGYFTYNDSALYADCSYYKTYLGTLKMTCDQKTKKWITEGECQQYSSPLEIQDMRLANGQSEREGRVEIKVFDTWGTICENGFGLAEANVICHMIGFPPAQAAYGVDAYGQGTGPIFVDDLSCGQFDTHINNCTYVTYDDCTHLQDVAVKCTECDDPRPMNGSINGTVFKFKSVVEVVCEYGYFLQGERLITCQSDATWSARPECRLIDCGDPLPADGYINGTDFTLGTNIEVICDEGYNISGDSIISCQENRSWSDNTTCSIIDCGELYVENADLDNSNSTTFGKISLVSCFDGYLPSGATPVECLASGAWGETPFCDRRNCSDPTPYRGQRNDTKTSYGTVVLITCDDGLNVAGNAVIVCQANGTWSDRPLCDTSDCGPPVKANGQYMGNTTTGSSATVMCDEGHDLLGPSVVFCDVQDCGILSVEDGIVVLNEGTLFGDSAEISCSTGYELNGDARVTCLDGRDWSDYPNCTIIDCGEIDHPTNGALIVPVAFTYGANVSFQCNDGFILSGESFIVCGISGTPIHGPCENVNYCLTPNAYCVNGACSCQTGIYDERTDSCDRMPLFPFDSDEPENVLVSTTCSSAITFTPGIPVFKRMRYSLFVCSSGLISFDRAYNNPVPPKKKKTDELADFSVIAPYFAEIDLRRSESVTFRKTDVLNDYPYSELQLNLMQWQTVPISRSYGNSNQPVAVWIGYSDDGRVSPQSKSFKEDALRMDIKSKSIISTPNNRYLAVDGMLMKPLTIPGDWQTHDALDCIHWYNQHSCCYKRSTSKFVEITPNSGGFHHYHPAFSPQNHYLYDTFMKDKCCTKSEFCDLYYQLHPVGTCYSRSPYRQGNFWGDPHISTLDRYNFTFNGLGEYTLLLIETDYEWFTLQARTQRAVKFDGNLTDATFFSAFAATDRVNASMHVELNSEKNGFVIFGNQIDLTTQYTAAQDNFEFDSSSLSISENNNSLRVTFKESGILIDIGLGVQMLSLSTIVPSRFANNTRGLLGNFDGDPFNDLMFTNGTILNPSSNEREIFHYGQNWALTEDSTEFFYEDGTGHSDFTNASYVPRFLFEIDNITMSLAIEACGETSSPECIFDFAATLNPELALDTGNKKNVVDQDQKEIEEVMPVVEGCGVVNTTVGQTVSCELTLDEDLDIEFLGNETFDAAFDRNRSTITYTQSRNMTSALRYQAVNQGGRTSVEYAISVLLCTGCSGHGYCTTAIRSETRNIYLRNNECTCHTGYDGPNCENDYDGCAGNPCSLGRECTDLSPQEQETQGRGFVCGACPEGYTTTEGVDACLDIDECSTNDTCEQFCLNTEGSFTCLCGNGYRPDSSNDSKCQDINECEEELHNCTHVCNNTYGAFKCDCRAGYELDVTTQLCTKGLWDPCRSTDLDCRNTSGCTLDANDNPTCFCGTGFELNATGKECIDINECERNVCSQECTNFIGGFQCSCIDGYMLEGVSTCTECEDSYWGHKCNNTCDCNDRGTVECSPYRGCVCEPGWSGSACDDDVNECVVEQNICADVLKLCTNAVGSYSCHCIDGFQKDQTGSCIDANECDNPSLNNCSHDCSNTIGSYSCSCRPGYKLMNSLCQVSDPCKTLSNLTCSGYCVVNNNITECRCQHGFVLGEDDQRCFDVDECQGSTTNMCDPVSRCINTEGSYVCECPVGTRLENDGRTCSECDEYHFGRNCLQECNCIKGVCNSTLGCVCDDGWTGPNCDVDEDECDLQAFTCTMPNMHCVNLPGTASCQCLAGYHTDQTSGGCIDFNECLDVLTHDCAQICTNTNGSYECSCRAGFNQNGKQCTAETECNTDQYSTCPQNSTCVVASGDVMCKCPKGYSNTSTHVCADVNECVDNKHNCMQMCSNIDGGYDCLCRSGFYLLSDGVSCGECRPWRYGSNCDSSCSCLKDSSISCNKTSGECECKPGWTGENCAQNIDECSLGTFQLCPNNSQCVDTSGSFVCKCNTGFSKNGYGKCEECQHGRFGAGCGHTCGCYMHHTERCDYVTGHCTCDKGWRGVTCEEDDNECNDTNACPRNSDCVNTMGSFECNCHIGFKKRRALGEECIKCYDFTYGGNCNEVCTCTEEHSTGCDSINGSCFCMQVNKIARHRSIVNILFQYQQSSNFKSKIIRFIYIFLNYCIHYSTSDVNECLTENLSACDKRARCKNTDGSYTCECPAGTNLHDVGRSCIDCEDNYFGYNCSNICDCTHGSCNKTSGCHCNDGWTGPQCNIDVNECDLGLLECEEPNAICNNTKGSADCVCKAGYKRNQTSGQCEDIEECKDDAFNTCGHICSNTPGRYVCSCYDGYRYVSANNTCADVNECATSILNQCDHKCDNNEGGYLCECDQGFSLDAADNKRCIPITECSEEDVTACPAFSVCYRNETELDCRCNNGYAKNSTGFCTDMDECEEERNPCDQQCNNTEGGFICSCERGFKLVHNTQCDECDTFTFGSNCASPCTCEQSNAESCDPVNGTCTCSVGWMGENCTQDLNECEKEIFDCPEHSHCDNTVGSHTCQCNIGYINIQGGSCEMCGAFRYGDSCAEQCPCSSTTAEACDHVSGNCTCKSNWQGTHCDKDVDECSFSGNVCSEKIHSSCSNTAGSFICTCDSGFSDLNGICEDIDECQNSPCDEGVTCENTEGSFRCLCPQGKKLLNETSCQDCNNNTFGNGCNGQCNCTQENSETADQSCDTVTGSCLCNPHWTGRFCEMDVNECVTSGICTEANTGCRNIHGGFLCDCLRGFTINSETGHCEYVLPSTSELPEDEISVNLTLSLGVELAPGTDLAVQTVFDKIAEKVEKSIRKHFSKYISVQFTILINDLSVGSVNVKYTIIFKKNSDAAIDIFKAVMDIGSVTEIEYEGRNVTALSTESYSSDKTCEFYETKLGGCGSGFECINNYTLVVGVAVGLSVFLVTVFVTLTAIVVYNRNRKEHLKNLRGLTHRIICPVLTPTMAPTKGAPNNQNASFV</sequence>
<dbReference type="SMART" id="SM00179">
    <property type="entry name" value="EGF_CA"/>
    <property type="match status" value="21"/>
</dbReference>
<keyword evidence="2 6" id="KW-0245">EGF-like domain</keyword>
<feature type="domain" description="EGF-like" evidence="11">
    <location>
        <begin position="3208"/>
        <end position="3250"/>
    </location>
</feature>
<evidence type="ECO:0000259" key="12">
    <source>
        <dbReference type="PROSITE" id="PS50287"/>
    </source>
</evidence>
<keyword evidence="3" id="KW-0732">Signal</keyword>
<dbReference type="PROSITE" id="PS50026">
    <property type="entry name" value="EGF_3"/>
    <property type="match status" value="12"/>
</dbReference>
<feature type="domain" description="EGF-like" evidence="11">
    <location>
        <begin position="2270"/>
        <end position="2313"/>
    </location>
</feature>
<keyword evidence="17" id="KW-1185">Reference proteome</keyword>
<dbReference type="PANTHER" id="PTHR24039:SF58">
    <property type="entry name" value="EGF-LIKE DOMAIN-CONTAINING PROTEIN"/>
    <property type="match status" value="1"/>
</dbReference>
<feature type="domain" description="EGF-like" evidence="11">
    <location>
        <begin position="3036"/>
        <end position="3075"/>
    </location>
</feature>
<dbReference type="InterPro" id="IPR036772">
    <property type="entry name" value="SRCR-like_dom_sf"/>
</dbReference>